<evidence type="ECO:0000256" key="1">
    <source>
        <dbReference type="SAM" id="MobiDB-lite"/>
    </source>
</evidence>
<accession>A0AAP0GFT1</accession>
<protein>
    <submittedName>
        <fullName evidence="2">Uncharacterized protein</fullName>
    </submittedName>
</protein>
<feature type="region of interest" description="Disordered" evidence="1">
    <location>
        <begin position="40"/>
        <end position="64"/>
    </location>
</feature>
<evidence type="ECO:0000313" key="2">
    <source>
        <dbReference type="EMBL" id="KAK8957242.1"/>
    </source>
</evidence>
<dbReference type="Proteomes" id="UP001418222">
    <property type="component" value="Unassembled WGS sequence"/>
</dbReference>
<feature type="compositionally biased region" description="Polar residues" evidence="1">
    <location>
        <begin position="43"/>
        <end position="53"/>
    </location>
</feature>
<keyword evidence="3" id="KW-1185">Reference proteome</keyword>
<sequence>MDRCSIPPAISNSQPAARHPNLSLCQPAFFSLESPPQFCPSHYQKTSPTSSISAGDGLPPRNIHRRSRSDVLQSGFLSIVPPTVKFEPSCDGAECAAGERKSDGNLGDDLFHSFLNLDGFGVVKSSHQQTRSAATARAAPTAARARPRAARLTASGLMNQLRRLSIRGMSEAFRRAD</sequence>
<organism evidence="2 3">
    <name type="scientific">Platanthera zijinensis</name>
    <dbReference type="NCBI Taxonomy" id="2320716"/>
    <lineage>
        <taxon>Eukaryota</taxon>
        <taxon>Viridiplantae</taxon>
        <taxon>Streptophyta</taxon>
        <taxon>Embryophyta</taxon>
        <taxon>Tracheophyta</taxon>
        <taxon>Spermatophyta</taxon>
        <taxon>Magnoliopsida</taxon>
        <taxon>Liliopsida</taxon>
        <taxon>Asparagales</taxon>
        <taxon>Orchidaceae</taxon>
        <taxon>Orchidoideae</taxon>
        <taxon>Orchideae</taxon>
        <taxon>Orchidinae</taxon>
        <taxon>Platanthera</taxon>
    </lineage>
</organism>
<dbReference type="AlphaFoldDB" id="A0AAP0GFT1"/>
<name>A0AAP0GFT1_9ASPA</name>
<reference evidence="2 3" key="1">
    <citation type="journal article" date="2022" name="Nat. Plants">
        <title>Genomes of leafy and leafless Platanthera orchids illuminate the evolution of mycoheterotrophy.</title>
        <authorList>
            <person name="Li M.H."/>
            <person name="Liu K.W."/>
            <person name="Li Z."/>
            <person name="Lu H.C."/>
            <person name="Ye Q.L."/>
            <person name="Zhang D."/>
            <person name="Wang J.Y."/>
            <person name="Li Y.F."/>
            <person name="Zhong Z.M."/>
            <person name="Liu X."/>
            <person name="Yu X."/>
            <person name="Liu D.K."/>
            <person name="Tu X.D."/>
            <person name="Liu B."/>
            <person name="Hao Y."/>
            <person name="Liao X.Y."/>
            <person name="Jiang Y.T."/>
            <person name="Sun W.H."/>
            <person name="Chen J."/>
            <person name="Chen Y.Q."/>
            <person name="Ai Y."/>
            <person name="Zhai J.W."/>
            <person name="Wu S.S."/>
            <person name="Zhou Z."/>
            <person name="Hsiao Y.Y."/>
            <person name="Wu W.L."/>
            <person name="Chen Y.Y."/>
            <person name="Lin Y.F."/>
            <person name="Hsu J.L."/>
            <person name="Li C.Y."/>
            <person name="Wang Z.W."/>
            <person name="Zhao X."/>
            <person name="Zhong W.Y."/>
            <person name="Ma X.K."/>
            <person name="Ma L."/>
            <person name="Huang J."/>
            <person name="Chen G.Z."/>
            <person name="Huang M.Z."/>
            <person name="Huang L."/>
            <person name="Peng D.H."/>
            <person name="Luo Y.B."/>
            <person name="Zou S.Q."/>
            <person name="Chen S.P."/>
            <person name="Lan S."/>
            <person name="Tsai W.C."/>
            <person name="Van de Peer Y."/>
            <person name="Liu Z.J."/>
        </authorList>
    </citation>
    <scope>NUCLEOTIDE SEQUENCE [LARGE SCALE GENOMIC DNA]</scope>
    <source>
        <strain evidence="2">Lor287</strain>
    </source>
</reference>
<proteinExistence type="predicted"/>
<gene>
    <name evidence="2" type="ORF">KSP39_PZI000856</name>
</gene>
<dbReference type="EMBL" id="JBBWWQ010000001">
    <property type="protein sequence ID" value="KAK8957242.1"/>
    <property type="molecule type" value="Genomic_DNA"/>
</dbReference>
<comment type="caution">
    <text evidence="2">The sequence shown here is derived from an EMBL/GenBank/DDBJ whole genome shotgun (WGS) entry which is preliminary data.</text>
</comment>
<evidence type="ECO:0000313" key="3">
    <source>
        <dbReference type="Proteomes" id="UP001418222"/>
    </source>
</evidence>